<name>A0A2G8K7Z3_STIJA</name>
<reference evidence="2 3" key="1">
    <citation type="journal article" date="2017" name="PLoS Biol.">
        <title>The sea cucumber genome provides insights into morphological evolution and visceral regeneration.</title>
        <authorList>
            <person name="Zhang X."/>
            <person name="Sun L."/>
            <person name="Yuan J."/>
            <person name="Sun Y."/>
            <person name="Gao Y."/>
            <person name="Zhang L."/>
            <person name="Li S."/>
            <person name="Dai H."/>
            <person name="Hamel J.F."/>
            <person name="Liu C."/>
            <person name="Yu Y."/>
            <person name="Liu S."/>
            <person name="Lin W."/>
            <person name="Guo K."/>
            <person name="Jin S."/>
            <person name="Xu P."/>
            <person name="Storey K.B."/>
            <person name="Huan P."/>
            <person name="Zhang T."/>
            <person name="Zhou Y."/>
            <person name="Zhang J."/>
            <person name="Lin C."/>
            <person name="Li X."/>
            <person name="Xing L."/>
            <person name="Huo D."/>
            <person name="Sun M."/>
            <person name="Wang L."/>
            <person name="Mercier A."/>
            <person name="Li F."/>
            <person name="Yang H."/>
            <person name="Xiang J."/>
        </authorList>
    </citation>
    <scope>NUCLEOTIDE SEQUENCE [LARGE SCALE GENOMIC DNA]</scope>
    <source>
        <strain evidence="2">Shaxun</strain>
        <tissue evidence="2">Muscle</tissue>
    </source>
</reference>
<evidence type="ECO:0000256" key="1">
    <source>
        <dbReference type="SAM" id="MobiDB-lite"/>
    </source>
</evidence>
<dbReference type="OrthoDB" id="10008580at2759"/>
<accession>A0A2G8K7Z3</accession>
<feature type="compositionally biased region" description="Low complexity" evidence="1">
    <location>
        <begin position="334"/>
        <end position="352"/>
    </location>
</feature>
<evidence type="ECO:0000313" key="3">
    <source>
        <dbReference type="Proteomes" id="UP000230750"/>
    </source>
</evidence>
<dbReference type="STRING" id="307972.A0A2G8K7Z3"/>
<dbReference type="Proteomes" id="UP000230750">
    <property type="component" value="Unassembled WGS sequence"/>
</dbReference>
<comment type="caution">
    <text evidence="2">The sequence shown here is derived from an EMBL/GenBank/DDBJ whole genome shotgun (WGS) entry which is preliminary data.</text>
</comment>
<feature type="compositionally biased region" description="Basic and acidic residues" evidence="1">
    <location>
        <begin position="322"/>
        <end position="332"/>
    </location>
</feature>
<feature type="region of interest" description="Disordered" evidence="1">
    <location>
        <begin position="322"/>
        <end position="352"/>
    </location>
</feature>
<gene>
    <name evidence="2" type="ORF">BSL78_19086</name>
</gene>
<protein>
    <submittedName>
        <fullName evidence="2">Uncharacterized protein</fullName>
    </submittedName>
</protein>
<dbReference type="EMBL" id="MRZV01000803">
    <property type="protein sequence ID" value="PIK44069.1"/>
    <property type="molecule type" value="Genomic_DNA"/>
</dbReference>
<sequence>MANNTMEELEESFSIDSISRDLHQPLTNSEIMNEAEAVRICPLSEFVTSLPDAFTCQLQPSEPRLRASISPAEPDDIIVCIESNMLQAHRLVFPENRGRILMSRTVNQMNGLAYQLISRPLLMVVRVMYRAQRNSKWYLQVAYLTVLINTKHPSIQSQLEDGLKRGLRSITNGRQFAVELNFNAMIASWLKTVLCREHVLWTTSHSCEFFLRCEGASLVITNCSEYNSLFDVRAPGCCCIWMFCLPCCLITCPAYTVTRRITVDDHTVNIKAESSYWDLQNHETAEEAVIHLREILCGENVDWNQVYEVLWRRCTEERLRARGERRSNDSPHHGVVSSQPQGSSSSSDADLPSYEEAVLLSGKVNDAMVLQES</sequence>
<organism evidence="2 3">
    <name type="scientific">Stichopus japonicus</name>
    <name type="common">Sea cucumber</name>
    <dbReference type="NCBI Taxonomy" id="307972"/>
    <lineage>
        <taxon>Eukaryota</taxon>
        <taxon>Metazoa</taxon>
        <taxon>Echinodermata</taxon>
        <taxon>Eleutherozoa</taxon>
        <taxon>Echinozoa</taxon>
        <taxon>Holothuroidea</taxon>
        <taxon>Aspidochirotacea</taxon>
        <taxon>Aspidochirotida</taxon>
        <taxon>Stichopodidae</taxon>
        <taxon>Apostichopus</taxon>
    </lineage>
</organism>
<keyword evidence="3" id="KW-1185">Reference proteome</keyword>
<evidence type="ECO:0000313" key="2">
    <source>
        <dbReference type="EMBL" id="PIK44069.1"/>
    </source>
</evidence>
<dbReference type="AlphaFoldDB" id="A0A2G8K7Z3"/>
<proteinExistence type="predicted"/>